<dbReference type="EMBL" id="FMAF01000010">
    <property type="protein sequence ID" value="SCB37985.1"/>
    <property type="molecule type" value="Genomic_DNA"/>
</dbReference>
<feature type="chain" id="PRO_5008685355" description="CopC domain-containing protein" evidence="7">
    <location>
        <begin position="25"/>
        <end position="122"/>
    </location>
</feature>
<proteinExistence type="inferred from homology"/>
<gene>
    <name evidence="9" type="ORF">GA0061101_110111</name>
</gene>
<keyword evidence="5" id="KW-0574">Periplasm</keyword>
<dbReference type="InterPro" id="IPR047685">
    <property type="entry name" value="CopC-like"/>
</dbReference>
<organism evidence="9 10">
    <name type="scientific">Rhizobium lusitanum</name>
    <dbReference type="NCBI Taxonomy" id="293958"/>
    <lineage>
        <taxon>Bacteria</taxon>
        <taxon>Pseudomonadati</taxon>
        <taxon>Pseudomonadota</taxon>
        <taxon>Alphaproteobacteria</taxon>
        <taxon>Hyphomicrobiales</taxon>
        <taxon>Rhizobiaceae</taxon>
        <taxon>Rhizobium/Agrobacterium group</taxon>
        <taxon>Rhizobium</taxon>
    </lineage>
</organism>
<dbReference type="InterPro" id="IPR014755">
    <property type="entry name" value="Cu-Rt/internalin_Ig-like"/>
</dbReference>
<evidence type="ECO:0000256" key="3">
    <source>
        <dbReference type="ARBA" id="ARBA00022723"/>
    </source>
</evidence>
<reference evidence="9 10" key="1">
    <citation type="submission" date="2016-08" db="EMBL/GenBank/DDBJ databases">
        <authorList>
            <person name="Seilhamer J.J."/>
        </authorList>
    </citation>
    <scope>NUCLEOTIDE SEQUENCE [LARGE SCALE GENOMIC DNA]</scope>
    <source>
        <strain evidence="9 10">P1-7</strain>
    </source>
</reference>
<keyword evidence="6" id="KW-0186">Copper</keyword>
<dbReference type="InterPro" id="IPR032694">
    <property type="entry name" value="CopC/D"/>
</dbReference>
<dbReference type="SUPFAM" id="SSF81296">
    <property type="entry name" value="E set domains"/>
    <property type="match status" value="1"/>
</dbReference>
<evidence type="ECO:0000256" key="4">
    <source>
        <dbReference type="ARBA" id="ARBA00022729"/>
    </source>
</evidence>
<evidence type="ECO:0000256" key="1">
    <source>
        <dbReference type="ARBA" id="ARBA00004418"/>
    </source>
</evidence>
<evidence type="ECO:0000313" key="10">
    <source>
        <dbReference type="Proteomes" id="UP000199205"/>
    </source>
</evidence>
<evidence type="ECO:0000259" key="8">
    <source>
        <dbReference type="Pfam" id="PF04234"/>
    </source>
</evidence>
<evidence type="ECO:0000313" key="9">
    <source>
        <dbReference type="EMBL" id="SCB37985.1"/>
    </source>
</evidence>
<keyword evidence="3" id="KW-0479">Metal-binding</keyword>
<dbReference type="OrthoDB" id="9796814at2"/>
<sequence length="122" mass="12903">MPPIRKLLLLAAAVSVGFASQALAHAHLKSAVPATDATVKEAPSELDLTFTEDLNLKFSGIKVTGPKKAAVKIGEGMLMNKDTTLMVPVTDKLAPGKYTVEWHALSTDGHKTNGTYSFTVAP</sequence>
<comment type="similarity">
    <text evidence="2">Belongs to the CopC family.</text>
</comment>
<comment type="subcellular location">
    <subcellularLocation>
        <location evidence="1">Periplasm</location>
    </subcellularLocation>
</comment>
<feature type="signal peptide" evidence="7">
    <location>
        <begin position="1"/>
        <end position="24"/>
    </location>
</feature>
<keyword evidence="4 7" id="KW-0732">Signal</keyword>
<dbReference type="PANTHER" id="PTHR34820:SF4">
    <property type="entry name" value="INNER MEMBRANE PROTEIN YEBZ"/>
    <property type="match status" value="1"/>
</dbReference>
<accession>A0A1C3WDL4</accession>
<dbReference type="RefSeq" id="WP_092574733.1">
    <property type="nucleotide sequence ID" value="NZ_FMAF01000010.1"/>
</dbReference>
<evidence type="ECO:0000256" key="7">
    <source>
        <dbReference type="SAM" id="SignalP"/>
    </source>
</evidence>
<dbReference type="GO" id="GO:0006825">
    <property type="term" value="P:copper ion transport"/>
    <property type="evidence" value="ECO:0007669"/>
    <property type="project" value="InterPro"/>
</dbReference>
<dbReference type="InterPro" id="IPR007348">
    <property type="entry name" value="CopC_dom"/>
</dbReference>
<protein>
    <recommendedName>
        <fullName evidence="8">CopC domain-containing protein</fullName>
    </recommendedName>
</protein>
<dbReference type="GO" id="GO:0005507">
    <property type="term" value="F:copper ion binding"/>
    <property type="evidence" value="ECO:0007669"/>
    <property type="project" value="InterPro"/>
</dbReference>
<evidence type="ECO:0000256" key="5">
    <source>
        <dbReference type="ARBA" id="ARBA00022764"/>
    </source>
</evidence>
<dbReference type="Proteomes" id="UP000199205">
    <property type="component" value="Unassembled WGS sequence"/>
</dbReference>
<dbReference type="GO" id="GO:0042597">
    <property type="term" value="C:periplasmic space"/>
    <property type="evidence" value="ECO:0007669"/>
    <property type="project" value="UniProtKB-SubCell"/>
</dbReference>
<dbReference type="PANTHER" id="PTHR34820">
    <property type="entry name" value="INNER MEMBRANE PROTEIN YEBZ"/>
    <property type="match status" value="1"/>
</dbReference>
<dbReference type="NCBIfam" id="NF033814">
    <property type="entry name" value="copper_CopC"/>
    <property type="match status" value="1"/>
</dbReference>
<dbReference type="GO" id="GO:0005886">
    <property type="term" value="C:plasma membrane"/>
    <property type="evidence" value="ECO:0007669"/>
    <property type="project" value="TreeGrafter"/>
</dbReference>
<name>A0A1C3WDL4_9HYPH</name>
<dbReference type="AlphaFoldDB" id="A0A1C3WDL4"/>
<dbReference type="InterPro" id="IPR014756">
    <property type="entry name" value="Ig_E-set"/>
</dbReference>
<dbReference type="Gene3D" id="2.60.40.1220">
    <property type="match status" value="1"/>
</dbReference>
<dbReference type="GO" id="GO:0046688">
    <property type="term" value="P:response to copper ion"/>
    <property type="evidence" value="ECO:0007669"/>
    <property type="project" value="InterPro"/>
</dbReference>
<evidence type="ECO:0000256" key="6">
    <source>
        <dbReference type="ARBA" id="ARBA00023008"/>
    </source>
</evidence>
<evidence type="ECO:0000256" key="2">
    <source>
        <dbReference type="ARBA" id="ARBA00010509"/>
    </source>
</evidence>
<feature type="domain" description="CopC" evidence="8">
    <location>
        <begin position="25"/>
        <end position="120"/>
    </location>
</feature>
<dbReference type="Pfam" id="PF04234">
    <property type="entry name" value="CopC"/>
    <property type="match status" value="1"/>
</dbReference>